<dbReference type="EMBL" id="PGVD01000056">
    <property type="protein sequence ID" value="PLR92713.1"/>
    <property type="molecule type" value="Genomic_DNA"/>
</dbReference>
<proteinExistence type="inferred from homology"/>
<dbReference type="PROSITE" id="PS00211">
    <property type="entry name" value="ABC_TRANSPORTER_1"/>
    <property type="match status" value="1"/>
</dbReference>
<evidence type="ECO:0000313" key="8">
    <source>
        <dbReference type="Proteomes" id="UP000234951"/>
    </source>
</evidence>
<comment type="caution">
    <text evidence="6">The sequence shown here is derived from an EMBL/GenBank/DDBJ whole genome shotgun (WGS) entry which is preliminary data.</text>
</comment>
<feature type="domain" description="ABC transporter" evidence="5">
    <location>
        <begin position="5"/>
        <end position="226"/>
    </location>
</feature>
<evidence type="ECO:0000256" key="1">
    <source>
        <dbReference type="ARBA" id="ARBA00005417"/>
    </source>
</evidence>
<dbReference type="Pfam" id="PF00005">
    <property type="entry name" value="ABC_tran"/>
    <property type="match status" value="1"/>
</dbReference>
<keyword evidence="9" id="KW-1185">Reference proteome</keyword>
<dbReference type="SMART" id="SM00382">
    <property type="entry name" value="AAA"/>
    <property type="match status" value="1"/>
</dbReference>
<comment type="similarity">
    <text evidence="1">Belongs to the ABC transporter superfamily.</text>
</comment>
<keyword evidence="3" id="KW-0547">Nucleotide-binding</keyword>
<reference evidence="6 8" key="1">
    <citation type="submission" date="2017-11" db="EMBL/GenBank/DDBJ databases">
        <title>Comparitive Functional Genomics of Dry Heat Resistant strains isolated from the Viking Spacecraft.</title>
        <authorList>
            <person name="Seuylemezian A."/>
            <person name="Cooper K."/>
            <person name="Vaishampayan P."/>
        </authorList>
    </citation>
    <scope>NUCLEOTIDE SEQUENCE [LARGE SCALE GENOMIC DNA]</scope>
    <source>
        <strain evidence="6 8">M4.6</strain>
    </source>
</reference>
<dbReference type="GO" id="GO:0016887">
    <property type="term" value="F:ATP hydrolysis activity"/>
    <property type="evidence" value="ECO:0007669"/>
    <property type="project" value="InterPro"/>
</dbReference>
<protein>
    <submittedName>
        <fullName evidence="6">Multidrug ABC transporter ATP-binding protein</fullName>
    </submittedName>
</protein>
<dbReference type="Gene3D" id="3.40.50.300">
    <property type="entry name" value="P-loop containing nucleotide triphosphate hydrolases"/>
    <property type="match status" value="1"/>
</dbReference>
<dbReference type="EMBL" id="PGVA01000001">
    <property type="protein sequence ID" value="PLR86826.1"/>
    <property type="molecule type" value="Genomic_DNA"/>
</dbReference>
<dbReference type="InterPro" id="IPR027417">
    <property type="entry name" value="P-loop_NTPase"/>
</dbReference>
<evidence type="ECO:0000313" key="7">
    <source>
        <dbReference type="EMBL" id="PLR92713.1"/>
    </source>
</evidence>
<dbReference type="PANTHER" id="PTHR43335">
    <property type="entry name" value="ABC TRANSPORTER, ATP-BINDING PROTEIN"/>
    <property type="match status" value="1"/>
</dbReference>
<keyword evidence="4 6" id="KW-0067">ATP-binding</keyword>
<keyword evidence="2" id="KW-0813">Transport</keyword>
<dbReference type="PROSITE" id="PS50893">
    <property type="entry name" value="ABC_TRANSPORTER_2"/>
    <property type="match status" value="1"/>
</dbReference>
<evidence type="ECO:0000259" key="5">
    <source>
        <dbReference type="PROSITE" id="PS50893"/>
    </source>
</evidence>
<evidence type="ECO:0000313" key="9">
    <source>
        <dbReference type="Proteomes" id="UP000235114"/>
    </source>
</evidence>
<dbReference type="InterPro" id="IPR003593">
    <property type="entry name" value="AAA+_ATPase"/>
</dbReference>
<evidence type="ECO:0000256" key="3">
    <source>
        <dbReference type="ARBA" id="ARBA00022741"/>
    </source>
</evidence>
<organism evidence="6 8">
    <name type="scientific">Bacillus canaveralius</name>
    <dbReference type="NCBI Taxonomy" id="1403243"/>
    <lineage>
        <taxon>Bacteria</taxon>
        <taxon>Bacillati</taxon>
        <taxon>Bacillota</taxon>
        <taxon>Bacilli</taxon>
        <taxon>Bacillales</taxon>
        <taxon>Bacillaceae</taxon>
        <taxon>Bacillus</taxon>
    </lineage>
</organism>
<evidence type="ECO:0000256" key="2">
    <source>
        <dbReference type="ARBA" id="ARBA00022448"/>
    </source>
</evidence>
<dbReference type="OrthoDB" id="9804819at2"/>
<evidence type="ECO:0000313" key="6">
    <source>
        <dbReference type="EMBL" id="PLR86826.1"/>
    </source>
</evidence>
<evidence type="ECO:0000256" key="4">
    <source>
        <dbReference type="ARBA" id="ARBA00022840"/>
    </source>
</evidence>
<dbReference type="InterPro" id="IPR017871">
    <property type="entry name" value="ABC_transporter-like_CS"/>
</dbReference>
<dbReference type="SUPFAM" id="SSF52540">
    <property type="entry name" value="P-loop containing nucleoside triphosphate hydrolases"/>
    <property type="match status" value="1"/>
</dbReference>
<reference evidence="7 9" key="2">
    <citation type="submission" date="2017-12" db="EMBL/GenBank/DDBJ databases">
        <title>Comparative Functional Genomics of Dry Heat Resistant strains isolated from the Viking Spacecraft.</title>
        <authorList>
            <person name="Seuylemezian A."/>
            <person name="Cooper K."/>
            <person name="Vaishampayan P."/>
        </authorList>
    </citation>
    <scope>NUCLEOTIDE SEQUENCE [LARGE SCALE GENOMIC DNA]</scope>
    <source>
        <strain evidence="7 9">ATCC 29669</strain>
    </source>
</reference>
<sequence>MKVAIEIDNLTKKFGDTTVLDRITLSLEKNKIHGLIGRNGSGKTMLLKCICGFVIPTTGTIKVDGQQIGKDCDVPENVGIIIEAPGFLPNYDGYTNLKFLAAIKNKISKEQIFAVIEKVGLDPKSKKHVGKYSLGMRQRLGLAQALMEDPDILILDEPMNGLDNRGVSDIRELLLELRDRGKTIILASHGKEDIEILCDTVHELDRGQIINSIVKPNKLEYGVKSR</sequence>
<accession>A0A2N5GST5</accession>
<name>A0A2N5GST5_9BACI</name>
<dbReference type="RefSeq" id="WP_101575236.1">
    <property type="nucleotide sequence ID" value="NZ_PGVA01000001.1"/>
</dbReference>
<dbReference type="Proteomes" id="UP000235114">
    <property type="component" value="Unassembled WGS sequence"/>
</dbReference>
<dbReference type="GO" id="GO:0005524">
    <property type="term" value="F:ATP binding"/>
    <property type="evidence" value="ECO:0007669"/>
    <property type="project" value="UniProtKB-KW"/>
</dbReference>
<dbReference type="PANTHER" id="PTHR43335:SF4">
    <property type="entry name" value="ABC TRANSPORTER, ATP-BINDING PROTEIN"/>
    <property type="match status" value="1"/>
</dbReference>
<gene>
    <name evidence="6" type="ORF">CU635_00605</name>
    <name evidence="7" type="ORF">CVD25_17900</name>
</gene>
<dbReference type="Proteomes" id="UP000234951">
    <property type="component" value="Unassembled WGS sequence"/>
</dbReference>
<dbReference type="AlphaFoldDB" id="A0A2N5GST5"/>
<dbReference type="InterPro" id="IPR003439">
    <property type="entry name" value="ABC_transporter-like_ATP-bd"/>
</dbReference>